<feature type="domain" description="Thioredoxin" evidence="5">
    <location>
        <begin position="169"/>
        <end position="293"/>
    </location>
</feature>
<dbReference type="PROSITE" id="PS51396">
    <property type="entry name" value="PUL"/>
    <property type="match status" value="1"/>
</dbReference>
<dbReference type="SUPFAM" id="SSF52833">
    <property type="entry name" value="Thioredoxin-like"/>
    <property type="match status" value="1"/>
</dbReference>
<evidence type="ECO:0000259" key="6">
    <source>
        <dbReference type="PROSITE" id="PS51396"/>
    </source>
</evidence>
<gene>
    <name evidence="8" type="ORF">A7U60_g7958</name>
</gene>
<dbReference type="Gene3D" id="3.90.1720.30">
    <property type="entry name" value="PPPDE domains"/>
    <property type="match status" value="1"/>
</dbReference>
<dbReference type="PANTHER" id="PTHR46115">
    <property type="entry name" value="THIOREDOXIN-LIKE PROTEIN 1"/>
    <property type="match status" value="1"/>
</dbReference>
<keyword evidence="2" id="KW-0645">Protease</keyword>
<dbReference type="GO" id="GO:0008233">
    <property type="term" value="F:peptidase activity"/>
    <property type="evidence" value="ECO:0007669"/>
    <property type="project" value="UniProtKB-KW"/>
</dbReference>
<comment type="caution">
    <text evidence="8">The sequence shown here is derived from an EMBL/GenBank/DDBJ whole genome shotgun (WGS) entry which is preliminary data.</text>
</comment>
<dbReference type="Gene3D" id="1.25.10.10">
    <property type="entry name" value="Leucine-rich Repeat Variant"/>
    <property type="match status" value="1"/>
</dbReference>
<evidence type="ECO:0000259" key="7">
    <source>
        <dbReference type="PROSITE" id="PS51858"/>
    </source>
</evidence>
<evidence type="ECO:0000256" key="2">
    <source>
        <dbReference type="ARBA" id="ARBA00022670"/>
    </source>
</evidence>
<dbReference type="InterPro" id="IPR013535">
    <property type="entry name" value="PUL_dom"/>
</dbReference>
<dbReference type="EMBL" id="LNZH02000212">
    <property type="protein sequence ID" value="OCB85001.1"/>
    <property type="molecule type" value="Genomic_DNA"/>
</dbReference>
<accession>A0A9Q5HS49</accession>
<evidence type="ECO:0000256" key="1">
    <source>
        <dbReference type="ARBA" id="ARBA00008140"/>
    </source>
</evidence>
<dbReference type="InterPro" id="IPR011989">
    <property type="entry name" value="ARM-like"/>
</dbReference>
<evidence type="ECO:0000256" key="3">
    <source>
        <dbReference type="ARBA" id="ARBA00022801"/>
    </source>
</evidence>
<dbReference type="InterPro" id="IPR008580">
    <property type="entry name" value="PPPDE_dom"/>
</dbReference>
<dbReference type="AlphaFoldDB" id="A0A9Q5HS49"/>
<dbReference type="InterPro" id="IPR042266">
    <property type="entry name" value="PPPDE_sf"/>
</dbReference>
<dbReference type="PROSITE" id="PS51858">
    <property type="entry name" value="PPPDE"/>
    <property type="match status" value="1"/>
</dbReference>
<dbReference type="OrthoDB" id="21221at2759"/>
<keyword evidence="3" id="KW-0378">Hydrolase</keyword>
<dbReference type="Pfam" id="PF05903">
    <property type="entry name" value="Peptidase_C97"/>
    <property type="match status" value="1"/>
</dbReference>
<reference evidence="8" key="1">
    <citation type="submission" date="2016-06" db="EMBL/GenBank/DDBJ databases">
        <title>Draft Genome sequence of the fungus Inonotus baumii.</title>
        <authorList>
            <person name="Zhu H."/>
            <person name="Lin W."/>
        </authorList>
    </citation>
    <scope>NUCLEOTIDE SEQUENCE</scope>
    <source>
        <strain evidence="8">821</strain>
    </source>
</reference>
<feature type="domain" description="PPPDE" evidence="7">
    <location>
        <begin position="3"/>
        <end position="124"/>
    </location>
</feature>
<evidence type="ECO:0000259" key="5">
    <source>
        <dbReference type="PROSITE" id="PS51352"/>
    </source>
</evidence>
<evidence type="ECO:0000313" key="9">
    <source>
        <dbReference type="Proteomes" id="UP000757232"/>
    </source>
</evidence>
<sequence>MGSPVKLYIYDLTNGLARQLSLQLMGRQIDGIWHTSVVVFGKEIFYGQGILTTRPGQSHHGQPSQILDMGETAIDEDTFNDYLREMRDVYTADKARGSIPSWIKDLPADFLSTPFGAALRPTIDSMFRRPTPGAVSPQPYNQPMASSLLQSVASQAAGPPAARSNYLPTPAATPSPKPAVATVTAPLQICSNLQHFHNILKSHRAVSAFFTSRTCPPCKIVEPIFEDLAAEKASKGVAFVKIDLSAMFGGEIARVYGVTATPTFVFFLDGKKMDELKGANVPELRSQVDLLIFQAFPPHPHTSKKLVAIRAISLEPILFTQVPALDTVKAKLFSFIDATSFGDAEKERAKKVLTGSTIPFLKTRCDSKLKASIPAAATTKKVCEDWATISAALIDALPKEQLFPLIDLWRIGLLDNSISGWCASTAAPDSTVKNPVLKILDIAASDPSLLSKPVILTTLRILSNTFANMTLARCLLNQNESGPGFSPRQALTTVLVSALLHEDAGVRTAAASLAFNVSTYVQKPRVDAVRSGRHGENIQDGDESEGEWEVELASAIVEAVRNETTSEDVVHRLTASLAFLLHLSPFYDTQVKPLLEVLQAKDVLKAKLNGGSDGCGGQGVVKKEIRSLISEVAEELC</sequence>
<dbReference type="Pfam" id="PF00085">
    <property type="entry name" value="Thioredoxin"/>
    <property type="match status" value="1"/>
</dbReference>
<organism evidence="8 9">
    <name type="scientific">Sanghuangporus baumii</name>
    <name type="common">Phellinus baumii</name>
    <dbReference type="NCBI Taxonomy" id="108892"/>
    <lineage>
        <taxon>Eukaryota</taxon>
        <taxon>Fungi</taxon>
        <taxon>Dikarya</taxon>
        <taxon>Basidiomycota</taxon>
        <taxon>Agaricomycotina</taxon>
        <taxon>Agaricomycetes</taxon>
        <taxon>Hymenochaetales</taxon>
        <taxon>Hymenochaetaceae</taxon>
        <taxon>Sanghuangporus</taxon>
    </lineage>
</organism>
<dbReference type="Proteomes" id="UP000757232">
    <property type="component" value="Unassembled WGS sequence"/>
</dbReference>
<feature type="domain" description="PUL" evidence="6">
    <location>
        <begin position="310"/>
        <end position="628"/>
    </location>
</feature>
<name>A0A9Q5HS49_SANBA</name>
<dbReference type="GO" id="GO:0006508">
    <property type="term" value="P:proteolysis"/>
    <property type="evidence" value="ECO:0007669"/>
    <property type="project" value="UniProtKB-KW"/>
</dbReference>
<comment type="similarity">
    <text evidence="1">Belongs to the DeSI family.</text>
</comment>
<protein>
    <submittedName>
        <fullName evidence="8">DUF862-domain-containing protein</fullName>
    </submittedName>
</protein>
<dbReference type="InterPro" id="IPR036249">
    <property type="entry name" value="Thioredoxin-like_sf"/>
</dbReference>
<evidence type="ECO:0000313" key="8">
    <source>
        <dbReference type="EMBL" id="OCB85001.1"/>
    </source>
</evidence>
<dbReference type="Gene3D" id="3.40.30.10">
    <property type="entry name" value="Glutaredoxin"/>
    <property type="match status" value="1"/>
</dbReference>
<dbReference type="PROSITE" id="PS51352">
    <property type="entry name" value="THIOREDOXIN_2"/>
    <property type="match status" value="1"/>
</dbReference>
<evidence type="ECO:0000256" key="4">
    <source>
        <dbReference type="ARBA" id="ARBA00023157"/>
    </source>
</evidence>
<proteinExistence type="inferred from homology"/>
<dbReference type="CDD" id="cd02947">
    <property type="entry name" value="TRX_family"/>
    <property type="match status" value="1"/>
</dbReference>
<keyword evidence="4" id="KW-1015">Disulfide bond</keyword>
<keyword evidence="9" id="KW-1185">Reference proteome</keyword>
<dbReference type="Pfam" id="PF08324">
    <property type="entry name" value="PUL"/>
    <property type="match status" value="1"/>
</dbReference>
<dbReference type="SMART" id="SM01179">
    <property type="entry name" value="DUF862"/>
    <property type="match status" value="1"/>
</dbReference>
<dbReference type="InterPro" id="IPR013766">
    <property type="entry name" value="Thioredoxin_domain"/>
</dbReference>